<organism evidence="1 2">
    <name type="scientific">Parasponia andersonii</name>
    <name type="common">Sponia andersonii</name>
    <dbReference type="NCBI Taxonomy" id="3476"/>
    <lineage>
        <taxon>Eukaryota</taxon>
        <taxon>Viridiplantae</taxon>
        <taxon>Streptophyta</taxon>
        <taxon>Embryophyta</taxon>
        <taxon>Tracheophyta</taxon>
        <taxon>Spermatophyta</taxon>
        <taxon>Magnoliopsida</taxon>
        <taxon>eudicotyledons</taxon>
        <taxon>Gunneridae</taxon>
        <taxon>Pentapetalae</taxon>
        <taxon>rosids</taxon>
        <taxon>fabids</taxon>
        <taxon>Rosales</taxon>
        <taxon>Cannabaceae</taxon>
        <taxon>Parasponia</taxon>
    </lineage>
</organism>
<comment type="caution">
    <text evidence="1">The sequence shown here is derived from an EMBL/GenBank/DDBJ whole genome shotgun (WGS) entry which is preliminary data.</text>
</comment>
<dbReference type="OrthoDB" id="1688454at2759"/>
<gene>
    <name evidence="1" type="ORF">PanWU01x14_204670</name>
</gene>
<dbReference type="AlphaFoldDB" id="A0A2P5BWB3"/>
<name>A0A2P5BWB3_PARAD</name>
<dbReference type="EMBL" id="JXTB01000211">
    <property type="protein sequence ID" value="PON53087.1"/>
    <property type="molecule type" value="Genomic_DNA"/>
</dbReference>
<dbReference type="Proteomes" id="UP000237105">
    <property type="component" value="Unassembled WGS sequence"/>
</dbReference>
<accession>A0A2P5BWB3</accession>
<proteinExistence type="predicted"/>
<evidence type="ECO:0000313" key="2">
    <source>
        <dbReference type="Proteomes" id="UP000237105"/>
    </source>
</evidence>
<sequence>MVTKDSKLLLHHFNWQRLSDSKAIVIGLEDDTILLHDVEDDFGSMSTYKDRISHFFPPAPRFPLI</sequence>
<protein>
    <submittedName>
        <fullName evidence="1">Uncharacterized protein</fullName>
    </submittedName>
</protein>
<keyword evidence="2" id="KW-1185">Reference proteome</keyword>
<reference evidence="2" key="1">
    <citation type="submission" date="2016-06" db="EMBL/GenBank/DDBJ databases">
        <title>Parallel loss of symbiosis genes in relatives of nitrogen-fixing non-legume Parasponia.</title>
        <authorList>
            <person name="Van Velzen R."/>
            <person name="Holmer R."/>
            <person name="Bu F."/>
            <person name="Rutten L."/>
            <person name="Van Zeijl A."/>
            <person name="Liu W."/>
            <person name="Santuari L."/>
            <person name="Cao Q."/>
            <person name="Sharma T."/>
            <person name="Shen D."/>
            <person name="Roswanjaya Y."/>
            <person name="Wardhani T."/>
            <person name="Kalhor M.S."/>
            <person name="Jansen J."/>
            <person name="Van den Hoogen J."/>
            <person name="Gungor B."/>
            <person name="Hartog M."/>
            <person name="Hontelez J."/>
            <person name="Verver J."/>
            <person name="Yang W.-C."/>
            <person name="Schijlen E."/>
            <person name="Repin R."/>
            <person name="Schilthuizen M."/>
            <person name="Schranz E."/>
            <person name="Heidstra R."/>
            <person name="Miyata K."/>
            <person name="Fedorova E."/>
            <person name="Kohlen W."/>
            <person name="Bisseling T."/>
            <person name="Smit S."/>
            <person name="Geurts R."/>
        </authorList>
    </citation>
    <scope>NUCLEOTIDE SEQUENCE [LARGE SCALE GENOMIC DNA]</scope>
    <source>
        <strain evidence="2">cv. WU1-14</strain>
    </source>
</reference>
<dbReference type="STRING" id="3476.A0A2P5BWB3"/>
<evidence type="ECO:0000313" key="1">
    <source>
        <dbReference type="EMBL" id="PON53087.1"/>
    </source>
</evidence>